<dbReference type="OrthoDB" id="2405996at2759"/>
<comment type="caution">
    <text evidence="2">The sequence shown here is derived from an EMBL/GenBank/DDBJ whole genome shotgun (WGS) entry which is preliminary data.</text>
</comment>
<protein>
    <submittedName>
        <fullName evidence="2">Uncharacterized protein</fullName>
    </submittedName>
</protein>
<feature type="compositionally biased region" description="Basic and acidic residues" evidence="1">
    <location>
        <begin position="75"/>
        <end position="88"/>
    </location>
</feature>
<dbReference type="Proteomes" id="UP000738359">
    <property type="component" value="Unassembled WGS sequence"/>
</dbReference>
<name>A0A9P6J6Z1_MORAP</name>
<feature type="region of interest" description="Disordered" evidence="1">
    <location>
        <begin position="216"/>
        <end position="238"/>
    </location>
</feature>
<reference evidence="2" key="1">
    <citation type="journal article" date="2020" name="Fungal Divers.">
        <title>Resolving the Mortierellaceae phylogeny through synthesis of multi-gene phylogenetics and phylogenomics.</title>
        <authorList>
            <person name="Vandepol N."/>
            <person name="Liber J."/>
            <person name="Desiro A."/>
            <person name="Na H."/>
            <person name="Kennedy M."/>
            <person name="Barry K."/>
            <person name="Grigoriev I.V."/>
            <person name="Miller A.N."/>
            <person name="O'Donnell K."/>
            <person name="Stajich J.E."/>
            <person name="Bonito G."/>
        </authorList>
    </citation>
    <scope>NUCLEOTIDE SEQUENCE</scope>
    <source>
        <strain evidence="2">CK1249</strain>
    </source>
</reference>
<evidence type="ECO:0000313" key="2">
    <source>
        <dbReference type="EMBL" id="KAF9963995.1"/>
    </source>
</evidence>
<feature type="non-terminal residue" evidence="2">
    <location>
        <position position="356"/>
    </location>
</feature>
<feature type="region of interest" description="Disordered" evidence="1">
    <location>
        <begin position="288"/>
        <end position="313"/>
    </location>
</feature>
<keyword evidence="3" id="KW-1185">Reference proteome</keyword>
<feature type="region of interest" description="Disordered" evidence="1">
    <location>
        <begin position="15"/>
        <end position="179"/>
    </location>
</feature>
<gene>
    <name evidence="2" type="ORF">BGZ70_007064</name>
</gene>
<feature type="compositionally biased region" description="Low complexity" evidence="1">
    <location>
        <begin position="293"/>
        <end position="306"/>
    </location>
</feature>
<organism evidence="2 3">
    <name type="scientific">Mortierella alpina</name>
    <name type="common">Oleaginous fungus</name>
    <name type="synonym">Mortierella renispora</name>
    <dbReference type="NCBI Taxonomy" id="64518"/>
    <lineage>
        <taxon>Eukaryota</taxon>
        <taxon>Fungi</taxon>
        <taxon>Fungi incertae sedis</taxon>
        <taxon>Mucoromycota</taxon>
        <taxon>Mortierellomycotina</taxon>
        <taxon>Mortierellomycetes</taxon>
        <taxon>Mortierellales</taxon>
        <taxon>Mortierellaceae</taxon>
        <taxon>Mortierella</taxon>
    </lineage>
</organism>
<feature type="compositionally biased region" description="Basic and acidic residues" evidence="1">
    <location>
        <begin position="146"/>
        <end position="161"/>
    </location>
</feature>
<proteinExistence type="predicted"/>
<feature type="compositionally biased region" description="Polar residues" evidence="1">
    <location>
        <begin position="165"/>
        <end position="179"/>
    </location>
</feature>
<sequence>MPQLLESTRNYLKTSTRLGRRMSQYKDEASGSETSLHLPVGTDSAHSGDHTASGIADTPSHRHTAQRRLSSLFGFEDKNKNAAPEDRSGTVSRRVFPEPQDSPITHRDRLIRRSSKGSERTHRSGKSKASRQSTWSREGSGHTLSKSHDHGSVHMEQEVPRGRSPTLSLSNTVSTAASTYDTRPSDYASIKQYQAHVWRRNLLEESIMHSLKLGYAERRRSSSRHRSLASKNDSPRARKAREQALLAAAMGRDLTTCPESEATTFDRNTEPQVNIIDRSLGNITAMQARHQHLQQPQPSHQQQPPQFRRETNSPYQMDYNASMANITHSFASFTLELPEHQVEHVMNSSMVPDLFK</sequence>
<accession>A0A9P6J6Z1</accession>
<dbReference type="EMBL" id="JAAAHY010000420">
    <property type="protein sequence ID" value="KAF9963995.1"/>
    <property type="molecule type" value="Genomic_DNA"/>
</dbReference>
<evidence type="ECO:0000313" key="3">
    <source>
        <dbReference type="Proteomes" id="UP000738359"/>
    </source>
</evidence>
<evidence type="ECO:0000256" key="1">
    <source>
        <dbReference type="SAM" id="MobiDB-lite"/>
    </source>
</evidence>
<dbReference type="AlphaFoldDB" id="A0A9P6J6Z1"/>